<evidence type="ECO:0000313" key="4">
    <source>
        <dbReference type="EMBL" id="MBA2944395.1"/>
    </source>
</evidence>
<proteinExistence type="predicted"/>
<dbReference type="CDD" id="cd06445">
    <property type="entry name" value="ATase"/>
    <property type="match status" value="1"/>
</dbReference>
<dbReference type="EMBL" id="JACEHE010000001">
    <property type="protein sequence ID" value="MBA2944395.1"/>
    <property type="molecule type" value="Genomic_DNA"/>
</dbReference>
<dbReference type="InterPro" id="IPR036217">
    <property type="entry name" value="MethylDNA_cys_MeTrfase_DNAb"/>
</dbReference>
<reference evidence="4 5" key="1">
    <citation type="submission" date="2020-07" db="EMBL/GenBank/DDBJ databases">
        <title>Streptomyces isolated from Indian soil.</title>
        <authorList>
            <person name="Mandal S."/>
            <person name="Maiti P.K."/>
        </authorList>
    </citation>
    <scope>NUCLEOTIDE SEQUENCE [LARGE SCALE GENOMIC DNA]</scope>
    <source>
        <strain evidence="4 5">PSKA28</strain>
    </source>
</reference>
<accession>A0A7W0DG46</accession>
<dbReference type="PANTHER" id="PTHR42942:SF1">
    <property type="entry name" value="ALKYLTRANSFERASE-LIKE PROTEIN 1"/>
    <property type="match status" value="1"/>
</dbReference>
<feature type="domain" description="Methylated-DNA-[protein]-cysteine S-methyltransferase DNA binding" evidence="3">
    <location>
        <begin position="74"/>
        <end position="132"/>
    </location>
</feature>
<evidence type="ECO:0000313" key="5">
    <source>
        <dbReference type="Proteomes" id="UP000545761"/>
    </source>
</evidence>
<feature type="region of interest" description="Disordered" evidence="2">
    <location>
        <begin position="167"/>
        <end position="187"/>
    </location>
</feature>
<dbReference type="AlphaFoldDB" id="A0A7W0DG46"/>
<dbReference type="Gene3D" id="1.10.10.10">
    <property type="entry name" value="Winged helix-like DNA-binding domain superfamily/Winged helix DNA-binding domain"/>
    <property type="match status" value="1"/>
</dbReference>
<dbReference type="GO" id="GO:0003824">
    <property type="term" value="F:catalytic activity"/>
    <property type="evidence" value="ECO:0007669"/>
    <property type="project" value="InterPro"/>
</dbReference>
<keyword evidence="1" id="KW-0227">DNA damage</keyword>
<evidence type="ECO:0000256" key="2">
    <source>
        <dbReference type="SAM" id="MobiDB-lite"/>
    </source>
</evidence>
<feature type="region of interest" description="Disordered" evidence="2">
    <location>
        <begin position="1"/>
        <end position="23"/>
    </location>
</feature>
<organism evidence="4 5">
    <name type="scientific">Streptomyces himalayensis subsp. himalayensis</name>
    <dbReference type="NCBI Taxonomy" id="2756131"/>
    <lineage>
        <taxon>Bacteria</taxon>
        <taxon>Bacillati</taxon>
        <taxon>Actinomycetota</taxon>
        <taxon>Actinomycetes</taxon>
        <taxon>Kitasatosporales</taxon>
        <taxon>Streptomycetaceae</taxon>
        <taxon>Streptomyces</taxon>
        <taxon>Streptomyces himalayensis</taxon>
    </lineage>
</organism>
<evidence type="ECO:0000256" key="1">
    <source>
        <dbReference type="ARBA" id="ARBA00022763"/>
    </source>
</evidence>
<dbReference type="Proteomes" id="UP000545761">
    <property type="component" value="Unassembled WGS sequence"/>
</dbReference>
<dbReference type="SUPFAM" id="SSF46767">
    <property type="entry name" value="Methylated DNA-protein cysteine methyltransferase, C-terminal domain"/>
    <property type="match status" value="1"/>
</dbReference>
<dbReference type="Pfam" id="PF01035">
    <property type="entry name" value="DNA_binding_1"/>
    <property type="match status" value="1"/>
</dbReference>
<comment type="caution">
    <text evidence="4">The sequence shown here is derived from an EMBL/GenBank/DDBJ whole genome shotgun (WGS) entry which is preliminary data.</text>
</comment>
<name>A0A7W0DG46_9ACTN</name>
<evidence type="ECO:0000259" key="3">
    <source>
        <dbReference type="Pfam" id="PF01035"/>
    </source>
</evidence>
<protein>
    <submittedName>
        <fullName evidence="4">MGMT family protein</fullName>
    </submittedName>
</protein>
<dbReference type="InterPro" id="IPR014048">
    <property type="entry name" value="MethylDNA_cys_MeTrfase_DNA-bd"/>
</dbReference>
<dbReference type="InterPro" id="IPR052520">
    <property type="entry name" value="ATL_DNA_repair"/>
</dbReference>
<dbReference type="InterPro" id="IPR036388">
    <property type="entry name" value="WH-like_DNA-bd_sf"/>
</dbReference>
<gene>
    <name evidence="4" type="ORF">H1D24_00805</name>
</gene>
<dbReference type="GO" id="GO:0006281">
    <property type="term" value="P:DNA repair"/>
    <property type="evidence" value="ECO:0007669"/>
    <property type="project" value="InterPro"/>
</dbReference>
<sequence length="187" mass="19902">MVACPADSRGHQGALRGRKAPPKPSALPLVPCACTLRQDSVTVSVACGRMGRMSEESPPAGDLPEPPAGELPEYAERVLEVAELIPPGRVMTYGDVAEWLAEGGPRQVGRVMALYGGAVPWWRVVRADGALLPGHELEALGHYRAEGTPLREAGRSADGHLPRIDMRHARWDGEEATQEGGTQEGGT</sequence>
<dbReference type="PANTHER" id="PTHR42942">
    <property type="entry name" value="6-O-METHYLGUANINE DNA METHYLTRANSFERASE"/>
    <property type="match status" value="1"/>
</dbReference>